<sequence>MIAPPSSLDPARGLSDLTLGNGGSSSGATQGWQQLDTSATSLLPSLTDTSLSPPPQTPTAAATAYRLFKTMKPSHSPALSPSRSSSLMWHEHGWGRSGHPIESQCRSRWQH</sequence>
<protein>
    <submittedName>
        <fullName evidence="2">Os05g0478150 protein</fullName>
    </submittedName>
</protein>
<feature type="compositionally biased region" description="Low complexity" evidence="1">
    <location>
        <begin position="35"/>
        <end position="51"/>
    </location>
</feature>
<evidence type="ECO:0000313" key="2">
    <source>
        <dbReference type="EMBL" id="BAS94550.1"/>
    </source>
</evidence>
<keyword evidence="3" id="KW-1185">Reference proteome</keyword>
<dbReference type="Proteomes" id="UP000059680">
    <property type="component" value="Chromosome 5"/>
</dbReference>
<gene>
    <name evidence="2" type="ordered locus">Os05g0478150</name>
    <name evidence="2" type="ORF">OSNPB_050478150</name>
</gene>
<accession>A0A0P0WNM0</accession>
<dbReference type="PaxDb" id="39947-A0A0P0WNM0"/>
<dbReference type="EMBL" id="AP014961">
    <property type="protein sequence ID" value="BAS94550.1"/>
    <property type="molecule type" value="Genomic_DNA"/>
</dbReference>
<reference evidence="2 3" key="2">
    <citation type="journal article" date="2013" name="Plant Cell Physiol.">
        <title>Rice Annotation Project Database (RAP-DB): an integrative and interactive database for rice genomics.</title>
        <authorList>
            <person name="Sakai H."/>
            <person name="Lee S.S."/>
            <person name="Tanaka T."/>
            <person name="Numa H."/>
            <person name="Kim J."/>
            <person name="Kawahara Y."/>
            <person name="Wakimoto H."/>
            <person name="Yang C.C."/>
            <person name="Iwamoto M."/>
            <person name="Abe T."/>
            <person name="Yamada Y."/>
            <person name="Muto A."/>
            <person name="Inokuchi H."/>
            <person name="Ikemura T."/>
            <person name="Matsumoto T."/>
            <person name="Sasaki T."/>
            <person name="Itoh T."/>
        </authorList>
    </citation>
    <scope>NUCLEOTIDE SEQUENCE [LARGE SCALE GENOMIC DNA]</scope>
    <source>
        <strain evidence="3">cv. Nipponbare</strain>
    </source>
</reference>
<organism evidence="2 3">
    <name type="scientific">Oryza sativa subsp. japonica</name>
    <name type="common">Rice</name>
    <dbReference type="NCBI Taxonomy" id="39947"/>
    <lineage>
        <taxon>Eukaryota</taxon>
        <taxon>Viridiplantae</taxon>
        <taxon>Streptophyta</taxon>
        <taxon>Embryophyta</taxon>
        <taxon>Tracheophyta</taxon>
        <taxon>Spermatophyta</taxon>
        <taxon>Magnoliopsida</taxon>
        <taxon>Liliopsida</taxon>
        <taxon>Poales</taxon>
        <taxon>Poaceae</taxon>
        <taxon>BOP clade</taxon>
        <taxon>Oryzoideae</taxon>
        <taxon>Oryzeae</taxon>
        <taxon>Oryzinae</taxon>
        <taxon>Oryza</taxon>
        <taxon>Oryza sativa</taxon>
    </lineage>
</organism>
<name>A0A0P0WNM0_ORYSJ</name>
<proteinExistence type="predicted"/>
<reference evidence="2 3" key="3">
    <citation type="journal article" date="2013" name="Rice">
        <title>Improvement of the Oryza sativa Nipponbare reference genome using next generation sequence and optical map data.</title>
        <authorList>
            <person name="Kawahara Y."/>
            <person name="de la Bastide M."/>
            <person name="Hamilton J.P."/>
            <person name="Kanamori H."/>
            <person name="McCombie W.R."/>
            <person name="Ouyang S."/>
            <person name="Schwartz D.C."/>
            <person name="Tanaka T."/>
            <person name="Wu J."/>
            <person name="Zhou S."/>
            <person name="Childs K.L."/>
            <person name="Davidson R.M."/>
            <person name="Lin H."/>
            <person name="Quesada-Ocampo L."/>
            <person name="Vaillancourt B."/>
            <person name="Sakai H."/>
            <person name="Lee S.S."/>
            <person name="Kim J."/>
            <person name="Numa H."/>
            <person name="Itoh T."/>
            <person name="Buell C.R."/>
            <person name="Matsumoto T."/>
        </authorList>
    </citation>
    <scope>NUCLEOTIDE SEQUENCE [LARGE SCALE GENOMIC DNA]</scope>
    <source>
        <strain evidence="3">cv. Nipponbare</strain>
    </source>
</reference>
<evidence type="ECO:0000313" key="3">
    <source>
        <dbReference type="Proteomes" id="UP000059680"/>
    </source>
</evidence>
<evidence type="ECO:0000256" key="1">
    <source>
        <dbReference type="SAM" id="MobiDB-lite"/>
    </source>
</evidence>
<dbReference type="InParanoid" id="A0A0P0WNM0"/>
<reference evidence="3" key="1">
    <citation type="journal article" date="2005" name="Nature">
        <title>The map-based sequence of the rice genome.</title>
        <authorList>
            <consortium name="International rice genome sequencing project (IRGSP)"/>
            <person name="Matsumoto T."/>
            <person name="Wu J."/>
            <person name="Kanamori H."/>
            <person name="Katayose Y."/>
            <person name="Fujisawa M."/>
            <person name="Namiki N."/>
            <person name="Mizuno H."/>
            <person name="Yamamoto K."/>
            <person name="Antonio B.A."/>
            <person name="Baba T."/>
            <person name="Sakata K."/>
            <person name="Nagamura Y."/>
            <person name="Aoki H."/>
            <person name="Arikawa K."/>
            <person name="Arita K."/>
            <person name="Bito T."/>
            <person name="Chiden Y."/>
            <person name="Fujitsuka N."/>
            <person name="Fukunaka R."/>
            <person name="Hamada M."/>
            <person name="Harada C."/>
            <person name="Hayashi A."/>
            <person name="Hijishita S."/>
            <person name="Honda M."/>
            <person name="Hosokawa S."/>
            <person name="Ichikawa Y."/>
            <person name="Idonuma A."/>
            <person name="Iijima M."/>
            <person name="Ikeda M."/>
            <person name="Ikeno M."/>
            <person name="Ito K."/>
            <person name="Ito S."/>
            <person name="Ito T."/>
            <person name="Ito Y."/>
            <person name="Ito Y."/>
            <person name="Iwabuchi A."/>
            <person name="Kamiya K."/>
            <person name="Karasawa W."/>
            <person name="Kurita K."/>
            <person name="Katagiri S."/>
            <person name="Kikuta A."/>
            <person name="Kobayashi H."/>
            <person name="Kobayashi N."/>
            <person name="Machita K."/>
            <person name="Maehara T."/>
            <person name="Masukawa M."/>
            <person name="Mizubayashi T."/>
            <person name="Mukai Y."/>
            <person name="Nagasaki H."/>
            <person name="Nagata Y."/>
            <person name="Naito S."/>
            <person name="Nakashima M."/>
            <person name="Nakama Y."/>
            <person name="Nakamichi Y."/>
            <person name="Nakamura M."/>
            <person name="Meguro A."/>
            <person name="Negishi M."/>
            <person name="Ohta I."/>
            <person name="Ohta T."/>
            <person name="Okamoto M."/>
            <person name="Ono N."/>
            <person name="Saji S."/>
            <person name="Sakaguchi M."/>
            <person name="Sakai K."/>
            <person name="Shibata M."/>
            <person name="Shimokawa T."/>
            <person name="Song J."/>
            <person name="Takazaki Y."/>
            <person name="Terasawa K."/>
            <person name="Tsugane M."/>
            <person name="Tsuji K."/>
            <person name="Ueda S."/>
            <person name="Waki K."/>
            <person name="Yamagata H."/>
            <person name="Yamamoto M."/>
            <person name="Yamamoto S."/>
            <person name="Yamane H."/>
            <person name="Yoshiki S."/>
            <person name="Yoshihara R."/>
            <person name="Yukawa K."/>
            <person name="Zhong H."/>
            <person name="Yano M."/>
            <person name="Yuan Q."/>
            <person name="Ouyang S."/>
            <person name="Liu J."/>
            <person name="Jones K.M."/>
            <person name="Gansberger K."/>
            <person name="Moffat K."/>
            <person name="Hill J."/>
            <person name="Bera J."/>
            <person name="Fadrosh D."/>
            <person name="Jin S."/>
            <person name="Johri S."/>
            <person name="Kim M."/>
            <person name="Overton L."/>
            <person name="Reardon M."/>
            <person name="Tsitrin T."/>
            <person name="Vuong H."/>
            <person name="Weaver B."/>
            <person name="Ciecko A."/>
            <person name="Tallon L."/>
            <person name="Jackson J."/>
            <person name="Pai G."/>
            <person name="Aken S.V."/>
            <person name="Utterback T."/>
            <person name="Reidmuller S."/>
            <person name="Feldblyum T."/>
            <person name="Hsiao J."/>
            <person name="Zismann V."/>
            <person name="Iobst S."/>
            <person name="de Vazeille A.R."/>
            <person name="Buell C.R."/>
            <person name="Ying K."/>
            <person name="Li Y."/>
            <person name="Lu T."/>
            <person name="Huang Y."/>
            <person name="Zhao Q."/>
            <person name="Feng Q."/>
            <person name="Zhang L."/>
            <person name="Zhu J."/>
            <person name="Weng Q."/>
            <person name="Mu J."/>
            <person name="Lu Y."/>
            <person name="Fan D."/>
            <person name="Liu Y."/>
            <person name="Guan J."/>
            <person name="Zhang Y."/>
            <person name="Yu S."/>
            <person name="Liu X."/>
            <person name="Zhang Y."/>
            <person name="Hong G."/>
            <person name="Han B."/>
            <person name="Choisne N."/>
            <person name="Demange N."/>
            <person name="Orjeda G."/>
            <person name="Samain S."/>
            <person name="Cattolico L."/>
            <person name="Pelletier E."/>
            <person name="Couloux A."/>
            <person name="Segurens B."/>
            <person name="Wincker P."/>
            <person name="D'Hont A."/>
            <person name="Scarpelli C."/>
            <person name="Weissenbach J."/>
            <person name="Salanoubat M."/>
            <person name="Quetier F."/>
            <person name="Yu Y."/>
            <person name="Kim H.R."/>
            <person name="Rambo T."/>
            <person name="Currie J."/>
            <person name="Collura K."/>
            <person name="Luo M."/>
            <person name="Yang T."/>
            <person name="Ammiraju J.S.S."/>
            <person name="Engler F."/>
            <person name="Soderlund C."/>
            <person name="Wing R.A."/>
            <person name="Palmer L.E."/>
            <person name="de la Bastide M."/>
            <person name="Spiegel L."/>
            <person name="Nascimento L."/>
            <person name="Zutavern T."/>
            <person name="O'Shaughnessy A."/>
            <person name="Dike S."/>
            <person name="Dedhia N."/>
            <person name="Preston R."/>
            <person name="Balija V."/>
            <person name="McCombie W.R."/>
            <person name="Chow T."/>
            <person name="Chen H."/>
            <person name="Chung M."/>
            <person name="Chen C."/>
            <person name="Shaw J."/>
            <person name="Wu H."/>
            <person name="Hsiao K."/>
            <person name="Chao Y."/>
            <person name="Chu M."/>
            <person name="Cheng C."/>
            <person name="Hour A."/>
            <person name="Lee P."/>
            <person name="Lin S."/>
            <person name="Lin Y."/>
            <person name="Liou J."/>
            <person name="Liu S."/>
            <person name="Hsing Y."/>
            <person name="Raghuvanshi S."/>
            <person name="Mohanty A."/>
            <person name="Bharti A.K."/>
            <person name="Gaur A."/>
            <person name="Gupta V."/>
            <person name="Kumar D."/>
            <person name="Ravi V."/>
            <person name="Vij S."/>
            <person name="Kapur A."/>
            <person name="Khurana P."/>
            <person name="Khurana P."/>
            <person name="Khurana J.P."/>
            <person name="Tyagi A.K."/>
            <person name="Gaikwad K."/>
            <person name="Singh A."/>
            <person name="Dalal V."/>
            <person name="Srivastava S."/>
            <person name="Dixit A."/>
            <person name="Pal A.K."/>
            <person name="Ghazi I.A."/>
            <person name="Yadav M."/>
            <person name="Pandit A."/>
            <person name="Bhargava A."/>
            <person name="Sureshbabu K."/>
            <person name="Batra K."/>
            <person name="Sharma T.R."/>
            <person name="Mohapatra T."/>
            <person name="Singh N.K."/>
            <person name="Messing J."/>
            <person name="Nelson A.B."/>
            <person name="Fuks G."/>
            <person name="Kavchok S."/>
            <person name="Keizer G."/>
            <person name="Linton E."/>
            <person name="Llaca V."/>
            <person name="Song R."/>
            <person name="Tanyolac B."/>
            <person name="Young S."/>
            <person name="Ho-Il K."/>
            <person name="Hahn J.H."/>
            <person name="Sangsakoo G."/>
            <person name="Vanavichit A."/>
            <person name="de Mattos Luiz.A.T."/>
            <person name="Zimmer P.D."/>
            <person name="Malone G."/>
            <person name="Dellagostin O."/>
            <person name="de Oliveira A.C."/>
            <person name="Bevan M."/>
            <person name="Bancroft I."/>
            <person name="Minx P."/>
            <person name="Cordum H."/>
            <person name="Wilson R."/>
            <person name="Cheng Z."/>
            <person name="Jin W."/>
            <person name="Jiang J."/>
            <person name="Leong S.A."/>
            <person name="Iwama H."/>
            <person name="Gojobori T."/>
            <person name="Itoh T."/>
            <person name="Niimura Y."/>
            <person name="Fujii Y."/>
            <person name="Habara T."/>
            <person name="Sakai H."/>
            <person name="Sato Y."/>
            <person name="Wilson G."/>
            <person name="Kumar K."/>
            <person name="McCouch S."/>
            <person name="Juretic N."/>
            <person name="Hoen D."/>
            <person name="Wright S."/>
            <person name="Bruskiewich R."/>
            <person name="Bureau T."/>
            <person name="Miyao A."/>
            <person name="Hirochika H."/>
            <person name="Nishikawa T."/>
            <person name="Kadowaki K."/>
            <person name="Sugiura M."/>
            <person name="Burr B."/>
            <person name="Sasaki T."/>
        </authorList>
    </citation>
    <scope>NUCLEOTIDE SEQUENCE [LARGE SCALE GENOMIC DNA]</scope>
    <source>
        <strain evidence="3">cv. Nipponbare</strain>
    </source>
</reference>
<feature type="region of interest" description="Disordered" evidence="1">
    <location>
        <begin position="1"/>
        <end position="60"/>
    </location>
</feature>
<dbReference type="AlphaFoldDB" id="A0A0P0WNM0"/>